<accession>A0A2P6PKE8</accession>
<comment type="caution">
    <text evidence="1">The sequence shown here is derived from an EMBL/GenBank/DDBJ whole genome shotgun (WGS) entry which is preliminary data.</text>
</comment>
<reference evidence="1 2" key="1">
    <citation type="journal article" date="2018" name="Nat. Genet.">
        <title>The Rosa genome provides new insights in the design of modern roses.</title>
        <authorList>
            <person name="Bendahmane M."/>
        </authorList>
    </citation>
    <scope>NUCLEOTIDE SEQUENCE [LARGE SCALE GENOMIC DNA]</scope>
    <source>
        <strain evidence="2">cv. Old Blush</strain>
    </source>
</reference>
<dbReference type="Gramene" id="PRQ22408">
    <property type="protein sequence ID" value="PRQ22408"/>
    <property type="gene ID" value="RchiOBHm_Chr6g0249971"/>
</dbReference>
<gene>
    <name evidence="1" type="ORF">RchiOBHm_Chr6g0249971</name>
</gene>
<dbReference type="AlphaFoldDB" id="A0A2P6PKE8"/>
<protein>
    <submittedName>
        <fullName evidence="1">Uncharacterized protein</fullName>
    </submittedName>
</protein>
<name>A0A2P6PKE8_ROSCH</name>
<evidence type="ECO:0000313" key="2">
    <source>
        <dbReference type="Proteomes" id="UP000238479"/>
    </source>
</evidence>
<proteinExistence type="predicted"/>
<dbReference type="EMBL" id="PDCK01000044">
    <property type="protein sequence ID" value="PRQ22408.1"/>
    <property type="molecule type" value="Genomic_DNA"/>
</dbReference>
<keyword evidence="2" id="KW-1185">Reference proteome</keyword>
<dbReference type="Proteomes" id="UP000238479">
    <property type="component" value="Chromosome 6"/>
</dbReference>
<sequence length="78" mass="9251">MMSLSFRGEEPRILERLLQTIYTLHCIIMESQLSGMILNFTKGKLFLRHVLLQLKNQDLLSLFSHKIMHRQHGAWMNL</sequence>
<evidence type="ECO:0000313" key="1">
    <source>
        <dbReference type="EMBL" id="PRQ22408.1"/>
    </source>
</evidence>
<organism evidence="1 2">
    <name type="scientific">Rosa chinensis</name>
    <name type="common">China rose</name>
    <dbReference type="NCBI Taxonomy" id="74649"/>
    <lineage>
        <taxon>Eukaryota</taxon>
        <taxon>Viridiplantae</taxon>
        <taxon>Streptophyta</taxon>
        <taxon>Embryophyta</taxon>
        <taxon>Tracheophyta</taxon>
        <taxon>Spermatophyta</taxon>
        <taxon>Magnoliopsida</taxon>
        <taxon>eudicotyledons</taxon>
        <taxon>Gunneridae</taxon>
        <taxon>Pentapetalae</taxon>
        <taxon>rosids</taxon>
        <taxon>fabids</taxon>
        <taxon>Rosales</taxon>
        <taxon>Rosaceae</taxon>
        <taxon>Rosoideae</taxon>
        <taxon>Rosoideae incertae sedis</taxon>
        <taxon>Rosa</taxon>
    </lineage>
</organism>